<evidence type="ECO:0000256" key="3">
    <source>
        <dbReference type="ARBA" id="ARBA00020071"/>
    </source>
</evidence>
<feature type="chain" id="PRO_5015671854" description="Chitooligosaccharide deacetylase" evidence="7">
    <location>
        <begin position="26"/>
        <end position="242"/>
    </location>
</feature>
<dbReference type="OrthoDB" id="276604at2"/>
<proteinExistence type="inferred from homology"/>
<evidence type="ECO:0000256" key="4">
    <source>
        <dbReference type="ARBA" id="ARBA00022723"/>
    </source>
</evidence>
<dbReference type="InterPro" id="IPR011330">
    <property type="entry name" value="Glyco_hydro/deAcase_b/a-brl"/>
</dbReference>
<dbReference type="GO" id="GO:0005975">
    <property type="term" value="P:carbohydrate metabolic process"/>
    <property type="evidence" value="ECO:0007669"/>
    <property type="project" value="InterPro"/>
</dbReference>
<dbReference type="PROSITE" id="PS51677">
    <property type="entry name" value="NODB"/>
    <property type="match status" value="1"/>
</dbReference>
<dbReference type="GO" id="GO:0016020">
    <property type="term" value="C:membrane"/>
    <property type="evidence" value="ECO:0007669"/>
    <property type="project" value="TreeGrafter"/>
</dbReference>
<evidence type="ECO:0000256" key="7">
    <source>
        <dbReference type="SAM" id="SignalP"/>
    </source>
</evidence>
<evidence type="ECO:0000313" key="10">
    <source>
        <dbReference type="Proteomes" id="UP000239425"/>
    </source>
</evidence>
<keyword evidence="10" id="KW-1185">Reference proteome</keyword>
<gene>
    <name evidence="9" type="ORF">HCUR_01008</name>
</gene>
<dbReference type="InterPro" id="IPR050248">
    <property type="entry name" value="Polysacc_deacetylase_ArnD"/>
</dbReference>
<evidence type="ECO:0000256" key="5">
    <source>
        <dbReference type="ARBA" id="ARBA00022801"/>
    </source>
</evidence>
<reference evidence="9 10" key="1">
    <citation type="submission" date="2017-11" db="EMBL/GenBank/DDBJ databases">
        <title>Comparative genomic analysis of Holospora spp., intranuclear symbionts of paramecia.</title>
        <authorList>
            <person name="Garushyants S.K."/>
            <person name="Beliavskaya A."/>
            <person name="Malko D.B."/>
            <person name="Logacheva M.D."/>
            <person name="Rautian M.S."/>
            <person name="Gelfand M.S."/>
        </authorList>
    </citation>
    <scope>NUCLEOTIDE SEQUENCE [LARGE SCALE GENOMIC DNA]</scope>
    <source>
        <strain evidence="10">02AZ16</strain>
    </source>
</reference>
<keyword evidence="5" id="KW-0378">Hydrolase</keyword>
<accession>A0A2S5R8C0</accession>
<dbReference type="Gene3D" id="3.20.20.370">
    <property type="entry name" value="Glycoside hydrolase/deacetylase"/>
    <property type="match status" value="1"/>
</dbReference>
<dbReference type="AlphaFoldDB" id="A0A2S5R8C0"/>
<evidence type="ECO:0000313" key="9">
    <source>
        <dbReference type="EMBL" id="PPE03537.1"/>
    </source>
</evidence>
<comment type="caution">
    <text evidence="9">The sequence shown here is derived from an EMBL/GenBank/DDBJ whole genome shotgun (WGS) entry which is preliminary data.</text>
</comment>
<dbReference type="SUPFAM" id="SSF88713">
    <property type="entry name" value="Glycoside hydrolase/deacetylase"/>
    <property type="match status" value="1"/>
</dbReference>
<dbReference type="Proteomes" id="UP000239425">
    <property type="component" value="Unassembled WGS sequence"/>
</dbReference>
<dbReference type="EMBL" id="PHHC01000095">
    <property type="protein sequence ID" value="PPE03537.1"/>
    <property type="molecule type" value="Genomic_DNA"/>
</dbReference>
<comment type="function">
    <text evidence="1">Is involved in generating a small heat-stable compound (Nod), an acylated oligomer of N-acetylglucosamine, that stimulates mitosis in various plant protoplasts.</text>
</comment>
<evidence type="ECO:0000256" key="6">
    <source>
        <dbReference type="ARBA" id="ARBA00032976"/>
    </source>
</evidence>
<feature type="signal peptide" evidence="7">
    <location>
        <begin position="1"/>
        <end position="25"/>
    </location>
</feature>
<protein>
    <recommendedName>
        <fullName evidence="3">Chitooligosaccharide deacetylase</fullName>
    </recommendedName>
    <alternativeName>
        <fullName evidence="6">Nodulation protein B</fullName>
    </alternativeName>
</protein>
<dbReference type="InterPro" id="IPR002509">
    <property type="entry name" value="NODB_dom"/>
</dbReference>
<dbReference type="GO" id="GO:0046872">
    <property type="term" value="F:metal ion binding"/>
    <property type="evidence" value="ECO:0007669"/>
    <property type="project" value="UniProtKB-KW"/>
</dbReference>
<keyword evidence="4" id="KW-0479">Metal-binding</keyword>
<dbReference type="PANTHER" id="PTHR10587">
    <property type="entry name" value="GLYCOSYL TRANSFERASE-RELATED"/>
    <property type="match status" value="1"/>
</dbReference>
<evidence type="ECO:0000256" key="1">
    <source>
        <dbReference type="ARBA" id="ARBA00003236"/>
    </source>
</evidence>
<dbReference type="Pfam" id="PF01522">
    <property type="entry name" value="Polysacc_deac_1"/>
    <property type="match status" value="1"/>
</dbReference>
<name>A0A2S5R8C0_9PROT</name>
<organism evidence="9 10">
    <name type="scientific">Holospora curviuscula</name>
    <dbReference type="NCBI Taxonomy" id="1082868"/>
    <lineage>
        <taxon>Bacteria</taxon>
        <taxon>Pseudomonadati</taxon>
        <taxon>Pseudomonadota</taxon>
        <taxon>Alphaproteobacteria</taxon>
        <taxon>Holosporales</taxon>
        <taxon>Holosporaceae</taxon>
        <taxon>Holospora</taxon>
    </lineage>
</organism>
<evidence type="ECO:0000256" key="2">
    <source>
        <dbReference type="ARBA" id="ARBA00010973"/>
    </source>
</evidence>
<feature type="domain" description="NodB homology" evidence="8">
    <location>
        <begin position="39"/>
        <end position="225"/>
    </location>
</feature>
<dbReference type="GO" id="GO:0016810">
    <property type="term" value="F:hydrolase activity, acting on carbon-nitrogen (but not peptide) bonds"/>
    <property type="evidence" value="ECO:0007669"/>
    <property type="project" value="InterPro"/>
</dbReference>
<keyword evidence="7" id="KW-0732">Signal</keyword>
<sequence length="242" mass="27350">MRKCCIFYAVAFCLGLFFGSSRVTGFDSRIVSCKNFPDRSVLMTFDDGPSASTEKVLEALKAEDVKAIFFIVGKNGISPQGRKVLKRISEEGHMIANHGYHHVTMTKLTKKEQQLSLNKTNACITDFQKSVLYFRPPGGACNDTLKRSVSDSGMRVMFWNIDPKDWKKDSHGCRPSSQVLKERILETLKTQGHRGIILLHDIHLNTALSVPMIIKNLKKNGYHFITPEEVSVYQESSTNKKY</sequence>
<dbReference type="RefSeq" id="WP_104206997.1">
    <property type="nucleotide sequence ID" value="NZ_PHHC01000095.1"/>
</dbReference>
<evidence type="ECO:0000259" key="8">
    <source>
        <dbReference type="PROSITE" id="PS51677"/>
    </source>
</evidence>
<dbReference type="PANTHER" id="PTHR10587:SF133">
    <property type="entry name" value="CHITIN DEACETYLASE 1-RELATED"/>
    <property type="match status" value="1"/>
</dbReference>
<comment type="similarity">
    <text evidence="2">Belongs to the polysaccharide deacetylase family.</text>
</comment>
<dbReference type="CDD" id="cd10917">
    <property type="entry name" value="CE4_NodB_like_6s_7s"/>
    <property type="match status" value="1"/>
</dbReference>